<gene>
    <name evidence="2" type="ORF">FDY93_02435</name>
</gene>
<reference evidence="2 3" key="1">
    <citation type="submission" date="2019-05" db="EMBL/GenBank/DDBJ databases">
        <title>Microbulbifer harenosus sp. nov., an alginate-degrading bacterium isolated from coastal sand.</title>
        <authorList>
            <person name="Huang H."/>
            <person name="Mo K."/>
            <person name="Bao S."/>
        </authorList>
    </citation>
    <scope>NUCLEOTIDE SEQUENCE [LARGE SCALE GENOMIC DNA]</scope>
    <source>
        <strain evidence="2 3">HB161719</strain>
    </source>
</reference>
<protein>
    <recommendedName>
        <fullName evidence="1">Rap1a immunity protein domain-containing protein</fullName>
    </recommendedName>
</protein>
<keyword evidence="3" id="KW-1185">Reference proteome</keyword>
<dbReference type="PROSITE" id="PS51257">
    <property type="entry name" value="PROKAR_LIPOPROTEIN"/>
    <property type="match status" value="1"/>
</dbReference>
<sequence length="128" mass="14347">MRFGKYIYATLACVGIISCDAQSQSIKIPSDEKQRLSIENLNFKGSDFLSAYMSRDMQQRRLAEMYLSGVLDSTEGIFWCGYKVALPGSIQEQVYVALKSADQTTLNKRASEIITSALSEKLPCKEEE</sequence>
<dbReference type="RefSeq" id="WP_138234166.1">
    <property type="nucleotide sequence ID" value="NZ_CP185860.1"/>
</dbReference>
<evidence type="ECO:0000313" key="2">
    <source>
        <dbReference type="EMBL" id="TLM78989.1"/>
    </source>
</evidence>
<dbReference type="InterPro" id="IPR041238">
    <property type="entry name" value="Rap1a"/>
</dbReference>
<dbReference type="EMBL" id="VANI01000004">
    <property type="protein sequence ID" value="TLM78989.1"/>
    <property type="molecule type" value="Genomic_DNA"/>
</dbReference>
<evidence type="ECO:0000313" key="3">
    <source>
        <dbReference type="Proteomes" id="UP000306791"/>
    </source>
</evidence>
<organism evidence="2 3">
    <name type="scientific">Microbulbifer harenosus</name>
    <dbReference type="NCBI Taxonomy" id="2576840"/>
    <lineage>
        <taxon>Bacteria</taxon>
        <taxon>Pseudomonadati</taxon>
        <taxon>Pseudomonadota</taxon>
        <taxon>Gammaproteobacteria</taxon>
        <taxon>Cellvibrionales</taxon>
        <taxon>Microbulbiferaceae</taxon>
        <taxon>Microbulbifer</taxon>
    </lineage>
</organism>
<accession>A0ABY2UKQ5</accession>
<dbReference type="Proteomes" id="UP000306791">
    <property type="component" value="Unassembled WGS sequence"/>
</dbReference>
<evidence type="ECO:0000259" key="1">
    <source>
        <dbReference type="Pfam" id="PF18602"/>
    </source>
</evidence>
<name>A0ABY2UKQ5_9GAMM</name>
<feature type="domain" description="Rap1a immunity protein" evidence="1">
    <location>
        <begin position="45"/>
        <end position="124"/>
    </location>
</feature>
<proteinExistence type="predicted"/>
<dbReference type="Pfam" id="PF18602">
    <property type="entry name" value="Rap1a"/>
    <property type="match status" value="1"/>
</dbReference>
<dbReference type="Gene3D" id="1.10.890.40">
    <property type="match status" value="1"/>
</dbReference>
<comment type="caution">
    <text evidence="2">The sequence shown here is derived from an EMBL/GenBank/DDBJ whole genome shotgun (WGS) entry which is preliminary data.</text>
</comment>